<evidence type="ECO:0000313" key="3">
    <source>
        <dbReference type="Proteomes" id="UP000284842"/>
    </source>
</evidence>
<evidence type="ECO:0000313" key="2">
    <source>
        <dbReference type="EMBL" id="PPR04265.1"/>
    </source>
</evidence>
<sequence length="119" mass="13161">MHPKSKVLFSKRIVQKIKMMLLRWKAPKADAVVPAEIAPPTPWRVSETRDNSSEPPEPSTATSNSNTHSKDILVDNSAIQAPISLAHLAPQSTEPLSLTVNSLPPGILAKIFHVFMFWQ</sequence>
<dbReference type="AlphaFoldDB" id="A0A409YMM2"/>
<dbReference type="EMBL" id="NHTK01000966">
    <property type="protein sequence ID" value="PPR04265.1"/>
    <property type="molecule type" value="Genomic_DNA"/>
</dbReference>
<accession>A0A409YMM2</accession>
<feature type="region of interest" description="Disordered" evidence="1">
    <location>
        <begin position="37"/>
        <end position="71"/>
    </location>
</feature>
<evidence type="ECO:0000256" key="1">
    <source>
        <dbReference type="SAM" id="MobiDB-lite"/>
    </source>
</evidence>
<evidence type="ECO:0008006" key="4">
    <source>
        <dbReference type="Google" id="ProtNLM"/>
    </source>
</evidence>
<dbReference type="InParanoid" id="A0A409YMM2"/>
<reference evidence="2 3" key="1">
    <citation type="journal article" date="2018" name="Evol. Lett.">
        <title>Horizontal gene cluster transfer increased hallucinogenic mushroom diversity.</title>
        <authorList>
            <person name="Reynolds H.T."/>
            <person name="Vijayakumar V."/>
            <person name="Gluck-Thaler E."/>
            <person name="Korotkin H.B."/>
            <person name="Matheny P.B."/>
            <person name="Slot J.C."/>
        </authorList>
    </citation>
    <scope>NUCLEOTIDE SEQUENCE [LARGE SCALE GENOMIC DNA]</scope>
    <source>
        <strain evidence="2 3">2629</strain>
    </source>
</reference>
<organism evidence="2 3">
    <name type="scientific">Panaeolus cyanescens</name>
    <dbReference type="NCBI Taxonomy" id="181874"/>
    <lineage>
        <taxon>Eukaryota</taxon>
        <taxon>Fungi</taxon>
        <taxon>Dikarya</taxon>
        <taxon>Basidiomycota</taxon>
        <taxon>Agaricomycotina</taxon>
        <taxon>Agaricomycetes</taxon>
        <taxon>Agaricomycetidae</taxon>
        <taxon>Agaricales</taxon>
        <taxon>Agaricineae</taxon>
        <taxon>Galeropsidaceae</taxon>
        <taxon>Panaeolus</taxon>
    </lineage>
</organism>
<dbReference type="Proteomes" id="UP000284842">
    <property type="component" value="Unassembled WGS sequence"/>
</dbReference>
<proteinExistence type="predicted"/>
<protein>
    <recommendedName>
        <fullName evidence="4">F-box domain-containing protein</fullName>
    </recommendedName>
</protein>
<keyword evidence="3" id="KW-1185">Reference proteome</keyword>
<name>A0A409YMM2_9AGAR</name>
<comment type="caution">
    <text evidence="2">The sequence shown here is derived from an EMBL/GenBank/DDBJ whole genome shotgun (WGS) entry which is preliminary data.</text>
</comment>
<gene>
    <name evidence="2" type="ORF">CVT24_013366</name>
</gene>